<accession>A0AAE0N5H3</accession>
<dbReference type="Pfam" id="PF06985">
    <property type="entry name" value="HET"/>
    <property type="match status" value="1"/>
</dbReference>
<dbReference type="PANTHER" id="PTHR33112">
    <property type="entry name" value="DOMAIN PROTEIN, PUTATIVE-RELATED"/>
    <property type="match status" value="1"/>
</dbReference>
<gene>
    <name evidence="3" type="ORF">B0T24DRAFT_667709</name>
</gene>
<dbReference type="InterPro" id="IPR010730">
    <property type="entry name" value="HET"/>
</dbReference>
<name>A0AAE0N5H3_9PEZI</name>
<protein>
    <submittedName>
        <fullName evidence="3">Heterokaryon incompatibility protein-domain-containing protein</fullName>
    </submittedName>
</protein>
<feature type="region of interest" description="Disordered" evidence="1">
    <location>
        <begin position="145"/>
        <end position="198"/>
    </location>
</feature>
<comment type="caution">
    <text evidence="3">The sequence shown here is derived from an EMBL/GenBank/DDBJ whole genome shotgun (WGS) entry which is preliminary data.</text>
</comment>
<evidence type="ECO:0000313" key="3">
    <source>
        <dbReference type="EMBL" id="KAK3370933.1"/>
    </source>
</evidence>
<reference evidence="3" key="2">
    <citation type="submission" date="2023-06" db="EMBL/GenBank/DDBJ databases">
        <authorList>
            <consortium name="Lawrence Berkeley National Laboratory"/>
            <person name="Haridas S."/>
            <person name="Hensen N."/>
            <person name="Bonometti L."/>
            <person name="Westerberg I."/>
            <person name="Brannstrom I.O."/>
            <person name="Guillou S."/>
            <person name="Cros-Aarteil S."/>
            <person name="Calhoun S."/>
            <person name="Kuo A."/>
            <person name="Mondo S."/>
            <person name="Pangilinan J."/>
            <person name="Riley R."/>
            <person name="Labutti K."/>
            <person name="Andreopoulos B."/>
            <person name="Lipzen A."/>
            <person name="Chen C."/>
            <person name="Yanf M."/>
            <person name="Daum C."/>
            <person name="Ng V."/>
            <person name="Clum A."/>
            <person name="Steindorff A."/>
            <person name="Ohm R."/>
            <person name="Martin F."/>
            <person name="Silar P."/>
            <person name="Natvig D."/>
            <person name="Lalanne C."/>
            <person name="Gautier V."/>
            <person name="Ament-Velasquez S.L."/>
            <person name="Kruys A."/>
            <person name="Hutchinson M.I."/>
            <person name="Powell A.J."/>
            <person name="Barry K."/>
            <person name="Miller A.N."/>
            <person name="Grigoriev I.V."/>
            <person name="Debuchy R."/>
            <person name="Gladieux P."/>
            <person name="Thoren M.H."/>
            <person name="Johannesson H."/>
        </authorList>
    </citation>
    <scope>NUCLEOTIDE SEQUENCE</scope>
    <source>
        <strain evidence="3">CBS 958.72</strain>
    </source>
</reference>
<evidence type="ECO:0000256" key="1">
    <source>
        <dbReference type="SAM" id="MobiDB-lite"/>
    </source>
</evidence>
<dbReference type="AlphaFoldDB" id="A0AAE0N5H3"/>
<dbReference type="Proteomes" id="UP001287356">
    <property type="component" value="Unassembled WGS sequence"/>
</dbReference>
<feature type="domain" description="Heterokaryon incompatibility" evidence="2">
    <location>
        <begin position="226"/>
        <end position="381"/>
    </location>
</feature>
<evidence type="ECO:0000313" key="4">
    <source>
        <dbReference type="Proteomes" id="UP001287356"/>
    </source>
</evidence>
<organism evidence="3 4">
    <name type="scientific">Lasiosphaeria ovina</name>
    <dbReference type="NCBI Taxonomy" id="92902"/>
    <lineage>
        <taxon>Eukaryota</taxon>
        <taxon>Fungi</taxon>
        <taxon>Dikarya</taxon>
        <taxon>Ascomycota</taxon>
        <taxon>Pezizomycotina</taxon>
        <taxon>Sordariomycetes</taxon>
        <taxon>Sordariomycetidae</taxon>
        <taxon>Sordariales</taxon>
        <taxon>Lasiosphaeriaceae</taxon>
        <taxon>Lasiosphaeria</taxon>
    </lineage>
</organism>
<evidence type="ECO:0000259" key="2">
    <source>
        <dbReference type="Pfam" id="PF06985"/>
    </source>
</evidence>
<dbReference type="EMBL" id="JAULSN010000005">
    <property type="protein sequence ID" value="KAK3370933.1"/>
    <property type="molecule type" value="Genomic_DNA"/>
</dbReference>
<dbReference type="PANTHER" id="PTHR33112:SF10">
    <property type="entry name" value="TOL"/>
    <property type="match status" value="1"/>
</dbReference>
<reference evidence="3" key="1">
    <citation type="journal article" date="2023" name="Mol. Phylogenet. Evol.">
        <title>Genome-scale phylogeny and comparative genomics of the fungal order Sordariales.</title>
        <authorList>
            <person name="Hensen N."/>
            <person name="Bonometti L."/>
            <person name="Westerberg I."/>
            <person name="Brannstrom I.O."/>
            <person name="Guillou S."/>
            <person name="Cros-Aarteil S."/>
            <person name="Calhoun S."/>
            <person name="Haridas S."/>
            <person name="Kuo A."/>
            <person name="Mondo S."/>
            <person name="Pangilinan J."/>
            <person name="Riley R."/>
            <person name="LaButti K."/>
            <person name="Andreopoulos B."/>
            <person name="Lipzen A."/>
            <person name="Chen C."/>
            <person name="Yan M."/>
            <person name="Daum C."/>
            <person name="Ng V."/>
            <person name="Clum A."/>
            <person name="Steindorff A."/>
            <person name="Ohm R.A."/>
            <person name="Martin F."/>
            <person name="Silar P."/>
            <person name="Natvig D.O."/>
            <person name="Lalanne C."/>
            <person name="Gautier V."/>
            <person name="Ament-Velasquez S.L."/>
            <person name="Kruys A."/>
            <person name="Hutchinson M.I."/>
            <person name="Powell A.J."/>
            <person name="Barry K."/>
            <person name="Miller A.N."/>
            <person name="Grigoriev I.V."/>
            <person name="Debuchy R."/>
            <person name="Gladieux P."/>
            <person name="Hiltunen Thoren M."/>
            <person name="Johannesson H."/>
        </authorList>
    </citation>
    <scope>NUCLEOTIDE SEQUENCE</scope>
    <source>
        <strain evidence="3">CBS 958.72</strain>
    </source>
</reference>
<proteinExistence type="predicted"/>
<feature type="compositionally biased region" description="Polar residues" evidence="1">
    <location>
        <begin position="161"/>
        <end position="180"/>
    </location>
</feature>
<keyword evidence="4" id="KW-1185">Reference proteome</keyword>
<sequence length="677" mass="75001">MATARRVAIPIYYLVLALEKVTHFLPHESLVYKVEFPLDNKFATELLEPLENNDLFPMSAPAARLCDRCQRFDVGKPFFNIIDTLPALESGRSSCDFCKMRWEACHSPNGEPVQSIRFDRDQSTLKLNESLLPVLSICRSPAPTPTPSKSACPGSPRPLAHSTSARSDAGFQNATKTTRNAAPSRGASPPPARPPTRLIDVGTIAKPLARLLDTQASSPASAPYKYAALSHPWGPEPHFCTFSSTLDQHKQRIPVERSDFPATFRDAIATTRELGLRHLWIDSICIVQGPDGDFGVESKRMEDVFSSAYCVIAASRARGQTDGFLGPRKQRQFLELPVKNAGAAAAGQGGTGRLFVCQFIDNFGEHVLNSPLSRRGWVLQERALARRSIYFTDWQAYWECGEGVRCETLSMVNDKLASFLGDPHFPSKLSSNLTDRGEKIRFYEDIYKRYSRLDFSRITDRAVAIAGLERRMLTDLNARGGFGIFDDGRSLLPRTLLWRRGEGVAALRRIPPDQDAAAPNGRARPPSWSWAAYDGAIDFLALPLGEVDWREDQIHSPWRDRGGERRGEEAAANGLRAVAYPFVKQPLRPLLDPGQGDFEVVLDAGESVAIEGRWEDWRCVVVGTKRVPSHRQTPVKERTHYLLIITTAGGGAYTRIGVGTMVGGFIGERMASTVVVH</sequence>